<feature type="compositionally biased region" description="Basic and acidic residues" evidence="1">
    <location>
        <begin position="104"/>
        <end position="115"/>
    </location>
</feature>
<proteinExistence type="predicted"/>
<evidence type="ECO:0000256" key="1">
    <source>
        <dbReference type="SAM" id="MobiDB-lite"/>
    </source>
</evidence>
<protein>
    <submittedName>
        <fullName evidence="2">Uncharacterized protein</fullName>
    </submittedName>
</protein>
<sequence>NDAFEQIKQLAHDSEEWSRAMDRWHEANERLSSLCRQLKLMGYTDCFFLDDQGRKTKKCLEPGDDLGCRVCPSSRDYCSEELMALPGRRVSKTKQPEFVPGQKEFLEKLGGKGEN</sequence>
<feature type="region of interest" description="Disordered" evidence="1">
    <location>
        <begin position="93"/>
        <end position="115"/>
    </location>
</feature>
<evidence type="ECO:0000313" key="2">
    <source>
        <dbReference type="EMBL" id="GAJ24848.1"/>
    </source>
</evidence>
<organism evidence="2">
    <name type="scientific">marine sediment metagenome</name>
    <dbReference type="NCBI Taxonomy" id="412755"/>
    <lineage>
        <taxon>unclassified sequences</taxon>
        <taxon>metagenomes</taxon>
        <taxon>ecological metagenomes</taxon>
    </lineage>
</organism>
<gene>
    <name evidence="2" type="ORF">S12H4_57910</name>
</gene>
<dbReference type="EMBL" id="BARW01037525">
    <property type="protein sequence ID" value="GAJ24848.1"/>
    <property type="molecule type" value="Genomic_DNA"/>
</dbReference>
<reference evidence="2" key="1">
    <citation type="journal article" date="2014" name="Front. Microbiol.">
        <title>High frequency of phylogenetically diverse reductive dehalogenase-homologous genes in deep subseafloor sedimentary metagenomes.</title>
        <authorList>
            <person name="Kawai M."/>
            <person name="Futagami T."/>
            <person name="Toyoda A."/>
            <person name="Takaki Y."/>
            <person name="Nishi S."/>
            <person name="Hori S."/>
            <person name="Arai W."/>
            <person name="Tsubouchi T."/>
            <person name="Morono Y."/>
            <person name="Uchiyama I."/>
            <person name="Ito T."/>
            <person name="Fujiyama A."/>
            <person name="Inagaki F."/>
            <person name="Takami H."/>
        </authorList>
    </citation>
    <scope>NUCLEOTIDE SEQUENCE</scope>
    <source>
        <strain evidence="2">Expedition CK06-06</strain>
    </source>
</reference>
<accession>X1V4Y2</accession>
<name>X1V4Y2_9ZZZZ</name>
<feature type="non-terminal residue" evidence="2">
    <location>
        <position position="1"/>
    </location>
</feature>
<dbReference type="AlphaFoldDB" id="X1V4Y2"/>
<comment type="caution">
    <text evidence="2">The sequence shown here is derived from an EMBL/GenBank/DDBJ whole genome shotgun (WGS) entry which is preliminary data.</text>
</comment>